<name>A0AAD8ZMF6_9TELE</name>
<dbReference type="AlphaFoldDB" id="A0AAD8ZMF6"/>
<dbReference type="PANTHER" id="PTHR12019">
    <property type="entry name" value="LAMINA-ASSOCIATED POLYPEPTIDE THYMOPOIETIN"/>
    <property type="match status" value="1"/>
</dbReference>
<feature type="region of interest" description="Disordered" evidence="1">
    <location>
        <begin position="64"/>
        <end position="111"/>
    </location>
</feature>
<dbReference type="SUPFAM" id="SSF63451">
    <property type="entry name" value="LEM domain"/>
    <property type="match status" value="1"/>
</dbReference>
<dbReference type="EMBL" id="JAROKS010000009">
    <property type="protein sequence ID" value="KAK1801429.1"/>
    <property type="molecule type" value="Genomic_DNA"/>
</dbReference>
<organism evidence="3 4">
    <name type="scientific">Electrophorus voltai</name>
    <dbReference type="NCBI Taxonomy" id="2609070"/>
    <lineage>
        <taxon>Eukaryota</taxon>
        <taxon>Metazoa</taxon>
        <taxon>Chordata</taxon>
        <taxon>Craniata</taxon>
        <taxon>Vertebrata</taxon>
        <taxon>Euteleostomi</taxon>
        <taxon>Actinopterygii</taxon>
        <taxon>Neopterygii</taxon>
        <taxon>Teleostei</taxon>
        <taxon>Ostariophysi</taxon>
        <taxon>Gymnotiformes</taxon>
        <taxon>Gymnotoidei</taxon>
        <taxon>Gymnotidae</taxon>
        <taxon>Electrophorus</taxon>
    </lineage>
</organism>
<dbReference type="InterPro" id="IPR003887">
    <property type="entry name" value="LEM_dom"/>
</dbReference>
<proteinExistence type="predicted"/>
<protein>
    <recommendedName>
        <fullName evidence="2">LEM domain-containing protein</fullName>
    </recommendedName>
</protein>
<dbReference type="Proteomes" id="UP001239994">
    <property type="component" value="Unassembled WGS sequence"/>
</dbReference>
<dbReference type="SMART" id="SM00540">
    <property type="entry name" value="LEM"/>
    <property type="match status" value="1"/>
</dbReference>
<reference evidence="3" key="1">
    <citation type="submission" date="2023-03" db="EMBL/GenBank/DDBJ databases">
        <title>Electrophorus voltai genome.</title>
        <authorList>
            <person name="Bian C."/>
        </authorList>
    </citation>
    <scope>NUCLEOTIDE SEQUENCE</scope>
    <source>
        <strain evidence="3">CB-2022</strain>
        <tissue evidence="3">Muscle</tissue>
    </source>
</reference>
<evidence type="ECO:0000313" key="4">
    <source>
        <dbReference type="Proteomes" id="UP001239994"/>
    </source>
</evidence>
<sequence>MATLSSKSNQELSQLLDEYGIKHGPVVGSTRSLYEKKLRDAMAKERKAKPSYYREEEEVTYINHRRPFGHGSYRDRSEYRDLDTTDDDSASSEDPIRSPPTLAQKGLGTHC</sequence>
<dbReference type="InterPro" id="IPR051656">
    <property type="entry name" value="LEM_domain"/>
</dbReference>
<keyword evidence="4" id="KW-1185">Reference proteome</keyword>
<feature type="domain" description="LEM" evidence="2">
    <location>
        <begin position="1"/>
        <end position="45"/>
    </location>
</feature>
<dbReference type="InterPro" id="IPR011015">
    <property type="entry name" value="LEM/LEM-like_dom_sf"/>
</dbReference>
<dbReference type="PROSITE" id="PS50954">
    <property type="entry name" value="LEM"/>
    <property type="match status" value="1"/>
</dbReference>
<gene>
    <name evidence="3" type="ORF">P4O66_022696</name>
</gene>
<dbReference type="Pfam" id="PF03020">
    <property type="entry name" value="LEM"/>
    <property type="match status" value="1"/>
</dbReference>
<feature type="non-terminal residue" evidence="3">
    <location>
        <position position="111"/>
    </location>
</feature>
<evidence type="ECO:0000313" key="3">
    <source>
        <dbReference type="EMBL" id="KAK1801429.1"/>
    </source>
</evidence>
<dbReference type="Gene3D" id="1.10.720.40">
    <property type="match status" value="1"/>
</dbReference>
<accession>A0AAD8ZMF6</accession>
<dbReference type="PANTHER" id="PTHR12019:SF5">
    <property type="entry name" value="EMERIN (EMERY-DREIFUSS MUSCULAR DYSTROPHY)"/>
    <property type="match status" value="1"/>
</dbReference>
<dbReference type="FunFam" id="1.10.720.40:FF:000001">
    <property type="entry name" value="LEM domain containing 2, isoform CRA_a"/>
    <property type="match status" value="1"/>
</dbReference>
<evidence type="ECO:0000256" key="1">
    <source>
        <dbReference type="SAM" id="MobiDB-lite"/>
    </source>
</evidence>
<feature type="compositionally biased region" description="Basic and acidic residues" evidence="1">
    <location>
        <begin position="72"/>
        <end position="83"/>
    </location>
</feature>
<evidence type="ECO:0000259" key="2">
    <source>
        <dbReference type="PROSITE" id="PS50954"/>
    </source>
</evidence>
<comment type="caution">
    <text evidence="3">The sequence shown here is derived from an EMBL/GenBank/DDBJ whole genome shotgun (WGS) entry which is preliminary data.</text>
</comment>